<dbReference type="AlphaFoldDB" id="A0AAD5G906"/>
<dbReference type="Proteomes" id="UP001206925">
    <property type="component" value="Unassembled WGS sequence"/>
</dbReference>
<accession>A0AAD5G906</accession>
<name>A0AAD5G906_AMBAR</name>
<organism evidence="2 3">
    <name type="scientific">Ambrosia artemisiifolia</name>
    <name type="common">Common ragweed</name>
    <dbReference type="NCBI Taxonomy" id="4212"/>
    <lineage>
        <taxon>Eukaryota</taxon>
        <taxon>Viridiplantae</taxon>
        <taxon>Streptophyta</taxon>
        <taxon>Embryophyta</taxon>
        <taxon>Tracheophyta</taxon>
        <taxon>Spermatophyta</taxon>
        <taxon>Magnoliopsida</taxon>
        <taxon>eudicotyledons</taxon>
        <taxon>Gunneridae</taxon>
        <taxon>Pentapetalae</taxon>
        <taxon>asterids</taxon>
        <taxon>campanulids</taxon>
        <taxon>Asterales</taxon>
        <taxon>Asteraceae</taxon>
        <taxon>Asteroideae</taxon>
        <taxon>Heliantheae alliance</taxon>
        <taxon>Heliantheae</taxon>
        <taxon>Ambrosia</taxon>
    </lineage>
</organism>
<evidence type="ECO:0000259" key="1">
    <source>
        <dbReference type="PROSITE" id="PS50004"/>
    </source>
</evidence>
<evidence type="ECO:0000313" key="3">
    <source>
        <dbReference type="Proteomes" id="UP001206925"/>
    </source>
</evidence>
<dbReference type="EMBL" id="JAMZMK010010109">
    <property type="protein sequence ID" value="KAI7732924.1"/>
    <property type="molecule type" value="Genomic_DNA"/>
</dbReference>
<dbReference type="PANTHER" id="PTHR10774">
    <property type="entry name" value="EXTENDED SYNAPTOTAGMIN-RELATED"/>
    <property type="match status" value="1"/>
</dbReference>
<dbReference type="PANTHER" id="PTHR10774:SF188">
    <property type="entry name" value="SYNAPTOTAGMIN-2"/>
    <property type="match status" value="1"/>
</dbReference>
<dbReference type="SUPFAM" id="SSF49562">
    <property type="entry name" value="C2 domain (Calcium/lipid-binding domain, CaLB)"/>
    <property type="match status" value="1"/>
</dbReference>
<dbReference type="InterPro" id="IPR035892">
    <property type="entry name" value="C2_domain_sf"/>
</dbReference>
<dbReference type="PROSITE" id="PS50004">
    <property type="entry name" value="C2"/>
    <property type="match status" value="1"/>
</dbReference>
<dbReference type="InterPro" id="IPR045050">
    <property type="entry name" value="Synaptotagmin_plant"/>
</dbReference>
<proteinExistence type="predicted"/>
<protein>
    <recommendedName>
        <fullName evidence="1">C2 domain-containing protein</fullName>
    </recommendedName>
</protein>
<dbReference type="Pfam" id="PF00168">
    <property type="entry name" value="C2"/>
    <property type="match status" value="1"/>
</dbReference>
<dbReference type="Gene3D" id="2.60.40.150">
    <property type="entry name" value="C2 domain"/>
    <property type="match status" value="1"/>
</dbReference>
<feature type="non-terminal residue" evidence="2">
    <location>
        <position position="318"/>
    </location>
</feature>
<dbReference type="InterPro" id="IPR000008">
    <property type="entry name" value="C2_dom"/>
</dbReference>
<dbReference type="GO" id="GO:0008289">
    <property type="term" value="F:lipid binding"/>
    <property type="evidence" value="ECO:0007669"/>
    <property type="project" value="InterPro"/>
</dbReference>
<keyword evidence="3" id="KW-1185">Reference proteome</keyword>
<gene>
    <name evidence="2" type="ORF">M8C21_029767</name>
</gene>
<reference evidence="2" key="1">
    <citation type="submission" date="2022-06" db="EMBL/GenBank/DDBJ databases">
        <title>Uncovering the hologenomic basis of an extraordinary plant invasion.</title>
        <authorList>
            <person name="Bieker V.C."/>
            <person name="Martin M.D."/>
            <person name="Gilbert T."/>
            <person name="Hodgins K."/>
            <person name="Battlay P."/>
            <person name="Petersen B."/>
            <person name="Wilson J."/>
        </authorList>
    </citation>
    <scope>NUCLEOTIDE SEQUENCE</scope>
    <source>
        <strain evidence="2">AA19_3_7</strain>
        <tissue evidence="2">Leaf</tissue>
    </source>
</reference>
<comment type="caution">
    <text evidence="2">The sequence shown here is derived from an EMBL/GenBank/DDBJ whole genome shotgun (WGS) entry which is preliminary data.</text>
</comment>
<dbReference type="GO" id="GO:0005783">
    <property type="term" value="C:endoplasmic reticulum"/>
    <property type="evidence" value="ECO:0007669"/>
    <property type="project" value="TreeGrafter"/>
</dbReference>
<evidence type="ECO:0000313" key="2">
    <source>
        <dbReference type="EMBL" id="KAI7732924.1"/>
    </source>
</evidence>
<sequence>LCFGNQELRPLVGLVREFYKQYRIIFELVHSNIKSIKESSLKLFADIGYQCLKRKREKRPLMREIVSTLEKALDVQEKGDSEATVHRAGILNVNVLKVTDFENKNHMDASNHYFVLRAYRPESADRKGRFSKAGWNEESTLYLEDVEKHCIVGMASMELKDLTPETPLTCSVRVDGMMKSYISNLKVEMLYKPAAVKDLIKSVQKVPIGTPKDGGLLVVIIHNAILHSVVNRAGSTSSLVSLLFRGKLRKTVCLMNTIFPKWVQEFTFMLEKPPTDENLHLEVINNSWKGLIPGKSSATSKSTSSGASLENLLIDNHR</sequence>
<feature type="domain" description="C2" evidence="1">
    <location>
        <begin position="195"/>
        <end position="318"/>
    </location>
</feature>